<organism evidence="1">
    <name type="scientific">hydrothermal vent metagenome</name>
    <dbReference type="NCBI Taxonomy" id="652676"/>
    <lineage>
        <taxon>unclassified sequences</taxon>
        <taxon>metagenomes</taxon>
        <taxon>ecological metagenomes</taxon>
    </lineage>
</organism>
<sequence length="37" mass="3894">WMPFGGAKKSGMGVGGIGYSMKDMTLEKLLVFKSGAL</sequence>
<gene>
    <name evidence="1" type="ORF">MNBD_NITROSPIRAE01-770</name>
</gene>
<feature type="non-terminal residue" evidence="1">
    <location>
        <position position="1"/>
    </location>
</feature>
<reference evidence="1" key="1">
    <citation type="submission" date="2018-06" db="EMBL/GenBank/DDBJ databases">
        <authorList>
            <person name="Zhirakovskaya E."/>
        </authorList>
    </citation>
    <scope>NUCLEOTIDE SEQUENCE</scope>
</reference>
<proteinExistence type="predicted"/>
<evidence type="ECO:0008006" key="2">
    <source>
        <dbReference type="Google" id="ProtNLM"/>
    </source>
</evidence>
<evidence type="ECO:0000313" key="1">
    <source>
        <dbReference type="EMBL" id="VAX26938.1"/>
    </source>
</evidence>
<accession>A0A3B1CSH4</accession>
<dbReference type="AlphaFoldDB" id="A0A3B1CSH4"/>
<protein>
    <recommendedName>
        <fullName evidence="2">Aldehyde dehydrogenase family protein</fullName>
    </recommendedName>
</protein>
<dbReference type="EMBL" id="UOGF01000019">
    <property type="protein sequence ID" value="VAX26938.1"/>
    <property type="molecule type" value="Genomic_DNA"/>
</dbReference>
<name>A0A3B1CSH4_9ZZZZ</name>